<feature type="compositionally biased region" description="Polar residues" evidence="1">
    <location>
        <begin position="313"/>
        <end position="325"/>
    </location>
</feature>
<feature type="compositionally biased region" description="Low complexity" evidence="1">
    <location>
        <begin position="131"/>
        <end position="164"/>
    </location>
</feature>
<dbReference type="RefSeq" id="XP_007860701.1">
    <property type="nucleotide sequence ID" value="XM_007862510.1"/>
</dbReference>
<evidence type="ECO:0000313" key="2">
    <source>
        <dbReference type="EMBL" id="EPQ60246.1"/>
    </source>
</evidence>
<accession>S7QKF7</accession>
<keyword evidence="3" id="KW-1185">Reference proteome</keyword>
<dbReference type="EMBL" id="KB469296">
    <property type="protein sequence ID" value="EPQ60246.1"/>
    <property type="molecule type" value="Genomic_DNA"/>
</dbReference>
<proteinExistence type="predicted"/>
<feature type="compositionally biased region" description="Low complexity" evidence="1">
    <location>
        <begin position="176"/>
        <end position="192"/>
    </location>
</feature>
<dbReference type="AlphaFoldDB" id="S7QKF7"/>
<evidence type="ECO:0000313" key="3">
    <source>
        <dbReference type="Proteomes" id="UP000030669"/>
    </source>
</evidence>
<organism evidence="2 3">
    <name type="scientific">Gloeophyllum trabeum (strain ATCC 11539 / FP-39264 / Madison 617)</name>
    <name type="common">Brown rot fungus</name>
    <dbReference type="NCBI Taxonomy" id="670483"/>
    <lineage>
        <taxon>Eukaryota</taxon>
        <taxon>Fungi</taxon>
        <taxon>Dikarya</taxon>
        <taxon>Basidiomycota</taxon>
        <taxon>Agaricomycotina</taxon>
        <taxon>Agaricomycetes</taxon>
        <taxon>Gloeophyllales</taxon>
        <taxon>Gloeophyllaceae</taxon>
        <taxon>Gloeophyllum</taxon>
    </lineage>
</organism>
<reference evidence="2 3" key="1">
    <citation type="journal article" date="2012" name="Science">
        <title>The Paleozoic origin of enzymatic lignin decomposition reconstructed from 31 fungal genomes.</title>
        <authorList>
            <person name="Floudas D."/>
            <person name="Binder M."/>
            <person name="Riley R."/>
            <person name="Barry K."/>
            <person name="Blanchette R.A."/>
            <person name="Henrissat B."/>
            <person name="Martinez A.T."/>
            <person name="Otillar R."/>
            <person name="Spatafora J.W."/>
            <person name="Yadav J.S."/>
            <person name="Aerts A."/>
            <person name="Benoit I."/>
            <person name="Boyd A."/>
            <person name="Carlson A."/>
            <person name="Copeland A."/>
            <person name="Coutinho P.M."/>
            <person name="de Vries R.P."/>
            <person name="Ferreira P."/>
            <person name="Findley K."/>
            <person name="Foster B."/>
            <person name="Gaskell J."/>
            <person name="Glotzer D."/>
            <person name="Gorecki P."/>
            <person name="Heitman J."/>
            <person name="Hesse C."/>
            <person name="Hori C."/>
            <person name="Igarashi K."/>
            <person name="Jurgens J.A."/>
            <person name="Kallen N."/>
            <person name="Kersten P."/>
            <person name="Kohler A."/>
            <person name="Kuees U."/>
            <person name="Kumar T.K.A."/>
            <person name="Kuo A."/>
            <person name="LaButti K."/>
            <person name="Larrondo L.F."/>
            <person name="Lindquist E."/>
            <person name="Ling A."/>
            <person name="Lombard V."/>
            <person name="Lucas S."/>
            <person name="Lundell T."/>
            <person name="Martin R."/>
            <person name="McLaughlin D.J."/>
            <person name="Morgenstern I."/>
            <person name="Morin E."/>
            <person name="Murat C."/>
            <person name="Nagy L.G."/>
            <person name="Nolan M."/>
            <person name="Ohm R.A."/>
            <person name="Patyshakuliyeva A."/>
            <person name="Rokas A."/>
            <person name="Ruiz-Duenas F.J."/>
            <person name="Sabat G."/>
            <person name="Salamov A."/>
            <person name="Samejima M."/>
            <person name="Schmutz J."/>
            <person name="Slot J.C."/>
            <person name="St John F."/>
            <person name="Stenlid J."/>
            <person name="Sun H."/>
            <person name="Sun S."/>
            <person name="Syed K."/>
            <person name="Tsang A."/>
            <person name="Wiebenga A."/>
            <person name="Young D."/>
            <person name="Pisabarro A."/>
            <person name="Eastwood D.C."/>
            <person name="Martin F."/>
            <person name="Cullen D."/>
            <person name="Grigoriev I.V."/>
            <person name="Hibbett D.S."/>
        </authorList>
    </citation>
    <scope>NUCLEOTIDE SEQUENCE [LARGE SCALE GENOMIC DNA]</scope>
    <source>
        <strain evidence="2 3">ATCC 11539</strain>
    </source>
</reference>
<dbReference type="OrthoDB" id="3071736at2759"/>
<name>S7QKF7_GLOTA</name>
<protein>
    <recommendedName>
        <fullName evidence="4">RRM domain-containing protein</fullName>
    </recommendedName>
</protein>
<dbReference type="OMA" id="ARRVENW"/>
<feature type="region of interest" description="Disordered" evidence="1">
    <location>
        <begin position="112"/>
        <end position="299"/>
    </location>
</feature>
<feature type="compositionally biased region" description="Basic residues" evidence="1">
    <location>
        <begin position="165"/>
        <end position="175"/>
    </location>
</feature>
<dbReference type="HOGENOM" id="CLU_551012_0_0_1"/>
<dbReference type="Proteomes" id="UP000030669">
    <property type="component" value="Unassembled WGS sequence"/>
</dbReference>
<evidence type="ECO:0000256" key="1">
    <source>
        <dbReference type="SAM" id="MobiDB-lite"/>
    </source>
</evidence>
<evidence type="ECO:0008006" key="4">
    <source>
        <dbReference type="Google" id="ProtNLM"/>
    </source>
</evidence>
<dbReference type="GeneID" id="19300507"/>
<feature type="compositionally biased region" description="Low complexity" evidence="1">
    <location>
        <begin position="249"/>
        <end position="299"/>
    </location>
</feature>
<dbReference type="KEGG" id="gtr:GLOTRDRAFT_118590"/>
<gene>
    <name evidence="2" type="ORF">GLOTRDRAFT_118590</name>
</gene>
<sequence length="497" mass="54007">MDSYDTDTAIDHLFSSEHTTRDAVTRIHNWISSQAIEHPEAAIRDSVLDPDFDLEDADACPTYDPQLFSSPSCPNLSRASSFTRRKEAQVEWEQLMKSATPQYWVDRVISPKSSRGNMSRDKPLPDPPPFDADLADPFFPSSPAPTVSSFASASTSTTPPLSRAASHKSLRKPRLSRSISSSRFPSISTTLSGPPVDEEAPRTRDQSPALYAFPAVPDADLNTRLPQLPPTQPLRLPIRRKNSNHPNDSTVTLTGTPSTPTSSFFPSVSSSPHASLSTITTPALTDSGSPSSSTSSRAPRAIPSALSLFHLPSRSNLKSPSSPTSAVDERSQHRYPHHAFSASSSSYPSPCEVATPLSTTSTSRWSYASSEPDLTLASAPVSPSSSVFPSLNGTKQRIRNKSFHFPSLSLPPVLGGERKKKLVINGVPAGDSRATEAVRRWCESHGEVSRFQWKPDGLHVHFRKTSVADTVCRLQAQVEIKGAGSVSLSWYQGKRRP</sequence>
<feature type="region of interest" description="Disordered" evidence="1">
    <location>
        <begin position="312"/>
        <end position="342"/>
    </location>
</feature>
<dbReference type="STRING" id="670483.S7QKF7"/>